<keyword evidence="2" id="KW-1185">Reference proteome</keyword>
<name>A0ACC2QJV3_9NEOP</name>
<dbReference type="Proteomes" id="UP001231649">
    <property type="component" value="Chromosome 3"/>
</dbReference>
<proteinExistence type="predicted"/>
<accession>A0ACC2QJV3</accession>
<gene>
    <name evidence="1" type="ORF">PYW08_011593</name>
</gene>
<comment type="caution">
    <text evidence="1">The sequence shown here is derived from an EMBL/GenBank/DDBJ whole genome shotgun (WGS) entry which is preliminary data.</text>
</comment>
<evidence type="ECO:0000313" key="2">
    <source>
        <dbReference type="Proteomes" id="UP001231649"/>
    </source>
</evidence>
<organism evidence="1 2">
    <name type="scientific">Mythimna loreyi</name>
    <dbReference type="NCBI Taxonomy" id="667449"/>
    <lineage>
        <taxon>Eukaryota</taxon>
        <taxon>Metazoa</taxon>
        <taxon>Ecdysozoa</taxon>
        <taxon>Arthropoda</taxon>
        <taxon>Hexapoda</taxon>
        <taxon>Insecta</taxon>
        <taxon>Pterygota</taxon>
        <taxon>Neoptera</taxon>
        <taxon>Endopterygota</taxon>
        <taxon>Lepidoptera</taxon>
        <taxon>Glossata</taxon>
        <taxon>Ditrysia</taxon>
        <taxon>Noctuoidea</taxon>
        <taxon>Noctuidae</taxon>
        <taxon>Noctuinae</taxon>
        <taxon>Hadenini</taxon>
        <taxon>Mythimna</taxon>
    </lineage>
</organism>
<reference evidence="1" key="1">
    <citation type="submission" date="2023-03" db="EMBL/GenBank/DDBJ databases">
        <title>Chromosome-level genomes of two armyworms, Mythimna separata and Mythimna loreyi, provide insights into the biosynthesis and reception of sex pheromones.</title>
        <authorList>
            <person name="Zhao H."/>
        </authorList>
    </citation>
    <scope>NUCLEOTIDE SEQUENCE</scope>
    <source>
        <strain evidence="1">BeijingLab</strain>
    </source>
</reference>
<dbReference type="EMBL" id="CM056779">
    <property type="protein sequence ID" value="KAJ8719418.1"/>
    <property type="molecule type" value="Genomic_DNA"/>
</dbReference>
<protein>
    <submittedName>
        <fullName evidence="1">Uncharacterized protein</fullName>
    </submittedName>
</protein>
<evidence type="ECO:0000313" key="1">
    <source>
        <dbReference type="EMBL" id="KAJ8719418.1"/>
    </source>
</evidence>
<sequence>MTSQVLPFKNCCYCMPLRPGLLAWGYFKMTADVVIALPLGYGMIICSLVTMMFRNFEFFAYSVVLLIALITTIANFGATFVFVVGCHQRKIKPIRRFYIYSLWELRLMVVLTIVVVGLSITFWTTKNMRNLILVTYLICFHCLALHTYFLLLLKSEVMKLEASYDISVVNNSV</sequence>